<keyword evidence="5" id="KW-0131">Cell cycle</keyword>
<organism evidence="7 8">
    <name type="scientific">Naumovozyma dairenensis (strain ATCC 10597 / BCRC 20456 / CBS 421 / NBRC 0211 / NRRL Y-12639)</name>
    <name type="common">Saccharomyces dairenensis</name>
    <dbReference type="NCBI Taxonomy" id="1071378"/>
    <lineage>
        <taxon>Eukaryota</taxon>
        <taxon>Fungi</taxon>
        <taxon>Dikarya</taxon>
        <taxon>Ascomycota</taxon>
        <taxon>Saccharomycotina</taxon>
        <taxon>Saccharomycetes</taxon>
        <taxon>Saccharomycetales</taxon>
        <taxon>Saccharomycetaceae</taxon>
        <taxon>Naumovozyma</taxon>
    </lineage>
</organism>
<keyword evidence="4" id="KW-0539">Nucleus</keyword>
<dbReference type="InterPro" id="IPR039776">
    <property type="entry name" value="Pds5"/>
</dbReference>
<dbReference type="GO" id="GO:0006302">
    <property type="term" value="P:double-strand break repair"/>
    <property type="evidence" value="ECO:0007669"/>
    <property type="project" value="EnsemblFungi"/>
</dbReference>
<dbReference type="Pfam" id="PF20168">
    <property type="entry name" value="PDS5"/>
    <property type="match status" value="1"/>
</dbReference>
<comment type="subcellular location">
    <subcellularLocation>
        <location evidence="1">Nucleus</location>
    </subcellularLocation>
</comment>
<protein>
    <recommendedName>
        <fullName evidence="9">Sister chromatid cohesion protein</fullName>
    </recommendedName>
</protein>
<name>G0WEU7_NAUDC</name>
<dbReference type="KEGG" id="ndi:NDAI_0H01340"/>
<feature type="region of interest" description="Disordered" evidence="6">
    <location>
        <begin position="1140"/>
        <end position="1162"/>
    </location>
</feature>
<dbReference type="GeneID" id="11495839"/>
<sequence length="1349" mass="155547">MEMGYYIYNRLYQRLKKQTKQNTFDKRFSTTSNNQFSHPRFYTLRLIMVKASKLTLSFQKPIISTSEHLISTRDLLENLASLHEELSTLPQDKVDLRSLDGYQTDLCNKKLIKHKDAGIRAFTACCLSDILRLYAPDAPYTDTQLTDIFKLFLSQFEHLGELDNGYIVQQTYLITKLLEYRSIVLLADLPTANKLLENLFEIFYDDSKTYQSKLFNVIGSLLGEVISEFDSVPLSVLKLIFNKFLTYNPTELPKGLTITSNCGYEISLILCDAYASRMGRNLTRYYSEILFHVTNDDESGPSYQSKIQLSSTITKLHKLIIRLWETVPELIASAIGFIYQELSSENEELRKQATKLIGQILSIDSELNFVTTHQDTFNAWMIKIADINPEIRIQWIEAIPTILAVRDDISKEIEKGLVKTLMDSDARVRKSSVLVFHELPVSTIWTNITNPVIYSTLLHLIREKNKDVRELSINTVSKLYYDSIESIDRTFQNTKIWDIIDTIPSVLFNLYYINVPNINEQVDRMIFENILPMDTDNEKRIKRLMHVLSDLDKKAFTSFFAFNKRQPQMALAFSKYIEFCQTLASADEESSPENSTRILTTLQKTIDWLASGLSDSLKANEALETLRKINDQRIFFLIKTCIGNNVPFATLKNSYNELINKLQDSGLFRKYPNVSISTIMPKELARIINILLLRSSPIIYNVSNIPFLLDMSHSADSNANVLRHRLLDNISAVNPTLFKDQVKVLRDQVIKYEDSDDEEAVLGLNETLKTLYKISKGLKEHIDFNDNFFLTKLSDIALEGTPTMAKYATKIICMSPTAAELLTRIKKYILPLDKHKDKCFTSHIIVLMEIFKFHPHILDNDSTDIVSYLIKEILLSNKIVGEKENNDLTWIQDSSLDDKEYSALAAKLFTLKLFTNKLRSIAPVVKTDELAKTFVEKTIKLFFYLIASGGELVAESDIQNYPTPSTYQIKLRCYSGLQILKLAKIPTLQNFIKSSEVVKLINLVEDESLSVRKTFLDTLKTYIGNELISIRFLPLIFFTMYEPNNDLKKNTKTWINYTFSKESFRKGTFFERILPRLIHSIAHHPDIIDGLKQGTDDSYLNSLTTAIDYLLFYFDSIAIQENFNLLYYLSERVKNYQDRVADEEDETTSEEDVEGGERAQRSYGNSQTRVYIISELSQMILLKFKERKGWQHSAYPGKLNLPGDIFKPFVSIKDAQLSFRSYLDDRYAAKLENNIKAKVNRIFHTSQTHRQRAQKRLLANEINDSNSKRRKQRKINKQSDQSDKEAAASGSEEEADAYKPSQKIKSRKTADNNVIIRKNLRTRKAVDYRDSDDEDEDNEPNDENHSIKI</sequence>
<evidence type="ECO:0000256" key="1">
    <source>
        <dbReference type="ARBA" id="ARBA00004123"/>
    </source>
</evidence>
<accession>G0WEU7</accession>
<dbReference type="RefSeq" id="XP_003671551.1">
    <property type="nucleotide sequence ID" value="XM_003671503.1"/>
</dbReference>
<dbReference type="GO" id="GO:0042138">
    <property type="term" value="P:meiotic DNA double-strand break formation"/>
    <property type="evidence" value="ECO:0007669"/>
    <property type="project" value="EnsemblFungi"/>
</dbReference>
<keyword evidence="2" id="KW-0132">Cell division</keyword>
<dbReference type="CDD" id="cd19953">
    <property type="entry name" value="PDS5"/>
    <property type="match status" value="1"/>
</dbReference>
<evidence type="ECO:0000256" key="5">
    <source>
        <dbReference type="ARBA" id="ARBA00023306"/>
    </source>
</evidence>
<dbReference type="GO" id="GO:0035808">
    <property type="term" value="C:meiotic recombination initiation complex"/>
    <property type="evidence" value="ECO:0007669"/>
    <property type="project" value="EnsemblFungi"/>
</dbReference>
<gene>
    <name evidence="7" type="primary">NDAI0H01340</name>
    <name evidence="7" type="ordered locus">NDAI_0H01340</name>
</gene>
<evidence type="ECO:0000313" key="7">
    <source>
        <dbReference type="EMBL" id="CCD26308.1"/>
    </source>
</evidence>
<dbReference type="SUPFAM" id="SSF48371">
    <property type="entry name" value="ARM repeat"/>
    <property type="match status" value="1"/>
</dbReference>
<dbReference type="OrthoDB" id="200660at2759"/>
<dbReference type="InterPro" id="IPR011989">
    <property type="entry name" value="ARM-like"/>
</dbReference>
<dbReference type="PANTHER" id="PTHR12663:SF0">
    <property type="entry name" value="PRECOCIOUS DISSOCIATION OF SISTERS 5, ISOFORM A"/>
    <property type="match status" value="1"/>
</dbReference>
<dbReference type="GO" id="GO:0140588">
    <property type="term" value="P:chromatin looping"/>
    <property type="evidence" value="ECO:0007669"/>
    <property type="project" value="EnsemblFungi"/>
</dbReference>
<keyword evidence="3" id="KW-0498">Mitosis</keyword>
<dbReference type="GO" id="GO:0007130">
    <property type="term" value="P:synaptonemal complex assembly"/>
    <property type="evidence" value="ECO:0007669"/>
    <property type="project" value="EnsemblFungi"/>
</dbReference>
<reference evidence="7 8" key="1">
    <citation type="journal article" date="2011" name="Proc. Natl. Acad. Sci. U.S.A.">
        <title>Evolutionary erosion of yeast sex chromosomes by mating-type switching accidents.</title>
        <authorList>
            <person name="Gordon J.L."/>
            <person name="Armisen D."/>
            <person name="Proux-Wera E."/>
            <person name="Oheigeartaigh S.S."/>
            <person name="Byrne K.P."/>
            <person name="Wolfe K.H."/>
        </authorList>
    </citation>
    <scope>NUCLEOTIDE SEQUENCE [LARGE SCALE GENOMIC DNA]</scope>
    <source>
        <strain evidence="8">ATCC 10597 / BCRC 20456 / CBS 421 / NBRC 0211 / NRRL Y-12639</strain>
    </source>
</reference>
<dbReference type="GO" id="GO:0051301">
    <property type="term" value="P:cell division"/>
    <property type="evidence" value="ECO:0007669"/>
    <property type="project" value="UniProtKB-KW"/>
</dbReference>
<keyword evidence="8" id="KW-1185">Reference proteome</keyword>
<dbReference type="eggNOG" id="KOG1525">
    <property type="taxonomic scope" value="Eukaryota"/>
</dbReference>
<dbReference type="GO" id="GO:0007076">
    <property type="term" value="P:mitotic chromosome condensation"/>
    <property type="evidence" value="ECO:0007669"/>
    <property type="project" value="EnsemblFungi"/>
</dbReference>
<feature type="compositionally biased region" description="Acidic residues" evidence="6">
    <location>
        <begin position="1141"/>
        <end position="1154"/>
    </location>
</feature>
<dbReference type="GO" id="GO:0007064">
    <property type="term" value="P:mitotic sister chromatid cohesion"/>
    <property type="evidence" value="ECO:0007669"/>
    <property type="project" value="EnsemblFungi"/>
</dbReference>
<dbReference type="STRING" id="1071378.G0WEU7"/>
<dbReference type="GO" id="GO:0005829">
    <property type="term" value="C:cytosol"/>
    <property type="evidence" value="ECO:0007669"/>
    <property type="project" value="EnsemblFungi"/>
</dbReference>
<evidence type="ECO:0000313" key="8">
    <source>
        <dbReference type="Proteomes" id="UP000000689"/>
    </source>
</evidence>
<evidence type="ECO:0008006" key="9">
    <source>
        <dbReference type="Google" id="ProtNLM"/>
    </source>
</evidence>
<dbReference type="OMA" id="YPPAYNM"/>
<evidence type="ECO:0000256" key="4">
    <source>
        <dbReference type="ARBA" id="ARBA00023242"/>
    </source>
</evidence>
<dbReference type="Gene3D" id="1.25.10.10">
    <property type="entry name" value="Leucine-rich Repeat Variant"/>
    <property type="match status" value="1"/>
</dbReference>
<dbReference type="GO" id="GO:0005198">
    <property type="term" value="F:structural molecule activity"/>
    <property type="evidence" value="ECO:0007669"/>
    <property type="project" value="EnsemblFungi"/>
</dbReference>
<evidence type="ECO:0000256" key="3">
    <source>
        <dbReference type="ARBA" id="ARBA00022776"/>
    </source>
</evidence>
<proteinExistence type="predicted"/>
<dbReference type="InterPro" id="IPR016024">
    <property type="entry name" value="ARM-type_fold"/>
</dbReference>
<feature type="region of interest" description="Disordered" evidence="6">
    <location>
        <begin position="1259"/>
        <end position="1349"/>
    </location>
</feature>
<dbReference type="EMBL" id="HE580274">
    <property type="protein sequence ID" value="CCD26308.1"/>
    <property type="molecule type" value="Genomic_DNA"/>
</dbReference>
<dbReference type="HOGENOM" id="CLU_002562_1_0_1"/>
<evidence type="ECO:0000256" key="6">
    <source>
        <dbReference type="SAM" id="MobiDB-lite"/>
    </source>
</evidence>
<dbReference type="PANTHER" id="PTHR12663">
    <property type="entry name" value="ANDROGEN INDUCED INHIBITOR OF PROLIFERATION AS3 / PDS5-RELATED"/>
    <property type="match status" value="1"/>
</dbReference>
<dbReference type="Proteomes" id="UP000000689">
    <property type="component" value="Chromosome 8"/>
</dbReference>
<evidence type="ECO:0000256" key="2">
    <source>
        <dbReference type="ARBA" id="ARBA00022618"/>
    </source>
</evidence>
<feature type="compositionally biased region" description="Acidic residues" evidence="6">
    <location>
        <begin position="1330"/>
        <end position="1341"/>
    </location>
</feature>